<keyword evidence="1" id="KW-0315">Glutamine amidotransferase</keyword>
<dbReference type="FunFam" id="3.40.50.880:FF:000003">
    <property type="entry name" value="Anthranilate synthase component II"/>
    <property type="match status" value="1"/>
</dbReference>
<evidence type="ECO:0000313" key="4">
    <source>
        <dbReference type="Proteomes" id="UP000294292"/>
    </source>
</evidence>
<dbReference type="CDD" id="cd01743">
    <property type="entry name" value="GATase1_Anthranilate_Synthase"/>
    <property type="match status" value="1"/>
</dbReference>
<evidence type="ECO:0000256" key="1">
    <source>
        <dbReference type="ARBA" id="ARBA00022962"/>
    </source>
</evidence>
<dbReference type="NCBIfam" id="TIGR00566">
    <property type="entry name" value="trpG_papA"/>
    <property type="match status" value="1"/>
</dbReference>
<dbReference type="AlphaFoldDB" id="A0A4V1ANH6"/>
<dbReference type="PROSITE" id="PS51273">
    <property type="entry name" value="GATASE_TYPE_1"/>
    <property type="match status" value="1"/>
</dbReference>
<dbReference type="KEGG" id="panc:E2636_17400"/>
<accession>A0A4V1ANH6</accession>
<dbReference type="PANTHER" id="PTHR43418:SF4">
    <property type="entry name" value="MULTIFUNCTIONAL TRYPTOPHAN BIOSYNTHESIS PROTEIN"/>
    <property type="match status" value="1"/>
</dbReference>
<dbReference type="PANTHER" id="PTHR43418">
    <property type="entry name" value="MULTIFUNCTIONAL TRYPTOPHAN BIOSYNTHESIS PROTEIN-RELATED"/>
    <property type="match status" value="1"/>
</dbReference>
<protein>
    <submittedName>
        <fullName evidence="3">Aminodeoxychorismate/anthranilate synthase component II</fullName>
    </submittedName>
</protein>
<name>A0A4V1ANH6_9BACL</name>
<dbReference type="PRINTS" id="PR00096">
    <property type="entry name" value="GATASE"/>
</dbReference>
<reference evidence="3 4" key="1">
    <citation type="submission" date="2019-03" db="EMBL/GenBank/DDBJ databases">
        <title>Complete genome sequence of Paenisporosarcina antarctica CGMCC 1.6503T.</title>
        <authorList>
            <person name="Rong J.-C."/>
            <person name="Chi N.-Y."/>
            <person name="Zhang Q.-F."/>
        </authorList>
    </citation>
    <scope>NUCLEOTIDE SEQUENCE [LARGE SCALE GENOMIC DNA]</scope>
    <source>
        <strain evidence="3 4">CGMCC 1.6503</strain>
    </source>
</reference>
<dbReference type="RefSeq" id="WP_134211530.1">
    <property type="nucleotide sequence ID" value="NZ_CP038015.1"/>
</dbReference>
<dbReference type="InterPro" id="IPR050472">
    <property type="entry name" value="Anth_synth/Amidotransfase"/>
</dbReference>
<sequence length="188" mass="21143">MILLLDHYDSFTYNLYQSLSMLGEDVKVVRYDEITIEEIRQMNPKAIVLSPGPGSPNEKLHSLSIINEFYKTVPMLGVCLGHQLLGVAFGGKIKRATQVMHGKISSVRHSHAGMFAYLSQPLPVMRYHSLVLEDLPSCFKTTAISMDDQCIMAIQHEEYPLYGLQFHPESIGTRDGEKILQAFLTDIA</sequence>
<dbReference type="OrthoDB" id="9804328at2"/>
<dbReference type="Proteomes" id="UP000294292">
    <property type="component" value="Chromosome"/>
</dbReference>
<dbReference type="PRINTS" id="PR00099">
    <property type="entry name" value="CPSGATASE"/>
</dbReference>
<evidence type="ECO:0000313" key="3">
    <source>
        <dbReference type="EMBL" id="QBP42805.1"/>
    </source>
</evidence>
<dbReference type="InterPro" id="IPR006221">
    <property type="entry name" value="TrpG/PapA_dom"/>
</dbReference>
<dbReference type="InterPro" id="IPR029062">
    <property type="entry name" value="Class_I_gatase-like"/>
</dbReference>
<dbReference type="GO" id="GO:0004049">
    <property type="term" value="F:anthranilate synthase activity"/>
    <property type="evidence" value="ECO:0007669"/>
    <property type="project" value="TreeGrafter"/>
</dbReference>
<dbReference type="InterPro" id="IPR017926">
    <property type="entry name" value="GATASE"/>
</dbReference>
<organism evidence="3 4">
    <name type="scientific">Paenisporosarcina antarctica</name>
    <dbReference type="NCBI Taxonomy" id="417367"/>
    <lineage>
        <taxon>Bacteria</taxon>
        <taxon>Bacillati</taxon>
        <taxon>Bacillota</taxon>
        <taxon>Bacilli</taxon>
        <taxon>Bacillales</taxon>
        <taxon>Caryophanaceae</taxon>
        <taxon>Paenisporosarcina</taxon>
    </lineage>
</organism>
<dbReference type="GO" id="GO:0000162">
    <property type="term" value="P:L-tryptophan biosynthetic process"/>
    <property type="evidence" value="ECO:0007669"/>
    <property type="project" value="TreeGrafter"/>
</dbReference>
<proteinExistence type="predicted"/>
<dbReference type="Pfam" id="PF00117">
    <property type="entry name" value="GATase"/>
    <property type="match status" value="1"/>
</dbReference>
<dbReference type="SUPFAM" id="SSF52317">
    <property type="entry name" value="Class I glutamine amidotransferase-like"/>
    <property type="match status" value="1"/>
</dbReference>
<dbReference type="Gene3D" id="3.40.50.880">
    <property type="match status" value="1"/>
</dbReference>
<evidence type="ECO:0000259" key="2">
    <source>
        <dbReference type="Pfam" id="PF00117"/>
    </source>
</evidence>
<dbReference type="EMBL" id="CP038015">
    <property type="protein sequence ID" value="QBP42805.1"/>
    <property type="molecule type" value="Genomic_DNA"/>
</dbReference>
<dbReference type="PRINTS" id="PR00097">
    <property type="entry name" value="ANTSNTHASEII"/>
</dbReference>
<keyword evidence="4" id="KW-1185">Reference proteome</keyword>
<dbReference type="GO" id="GO:0005829">
    <property type="term" value="C:cytosol"/>
    <property type="evidence" value="ECO:0007669"/>
    <property type="project" value="TreeGrafter"/>
</dbReference>
<gene>
    <name evidence="3" type="ORF">E2636_17400</name>
</gene>
<feature type="domain" description="Glutamine amidotransferase" evidence="2">
    <location>
        <begin position="3"/>
        <end position="186"/>
    </location>
</feature>